<accession>C0CLG1</accession>
<evidence type="ECO:0000313" key="4">
    <source>
        <dbReference type="EMBL" id="EEG49385.1"/>
    </source>
</evidence>
<protein>
    <recommendedName>
        <fullName evidence="3">N-acetyltransferase domain-containing protein</fullName>
    </recommendedName>
</protein>
<dbReference type="PANTHER" id="PTHR43072:SF23">
    <property type="entry name" value="UPF0039 PROTEIN C11D3.02C"/>
    <property type="match status" value="1"/>
</dbReference>
<dbReference type="eggNOG" id="COG0456">
    <property type="taxonomic scope" value="Bacteria"/>
</dbReference>
<organism evidence="4 5">
    <name type="scientific">Blautia hydrogenotrophica (strain DSM 10507 / JCM 14656 / S5a33)</name>
    <name type="common">Ruminococcus hydrogenotrophicus</name>
    <dbReference type="NCBI Taxonomy" id="476272"/>
    <lineage>
        <taxon>Bacteria</taxon>
        <taxon>Bacillati</taxon>
        <taxon>Bacillota</taxon>
        <taxon>Clostridia</taxon>
        <taxon>Lachnospirales</taxon>
        <taxon>Lachnospiraceae</taxon>
        <taxon>Blautia</taxon>
    </lineage>
</organism>
<keyword evidence="2" id="KW-0012">Acyltransferase</keyword>
<dbReference type="Gene3D" id="3.40.630.30">
    <property type="match status" value="1"/>
</dbReference>
<dbReference type="HOGENOM" id="CLU_013985_18_2_9"/>
<dbReference type="GO" id="GO:0016747">
    <property type="term" value="F:acyltransferase activity, transferring groups other than amino-acyl groups"/>
    <property type="evidence" value="ECO:0007669"/>
    <property type="project" value="InterPro"/>
</dbReference>
<dbReference type="CDD" id="cd04301">
    <property type="entry name" value="NAT_SF"/>
    <property type="match status" value="1"/>
</dbReference>
<sequence>MMNIREYEEADIYKVAELCINNWKESFVGILEQNYLDGLTINFGIRLWNNHLLLNGAKIFIAEEEKKFCGFIAIHDDEEIDNCIYISSLHIHRNQREKGIGTKLIRYVGKYAYRKYQKMSICILKGNDGAKRLYERLGAEHFKDFEDNFHGTGTITQSEKLIWRNIDCFQ</sequence>
<proteinExistence type="predicted"/>
<evidence type="ECO:0000256" key="2">
    <source>
        <dbReference type="ARBA" id="ARBA00023315"/>
    </source>
</evidence>
<dbReference type="Proteomes" id="UP000003100">
    <property type="component" value="Unassembled WGS sequence"/>
</dbReference>
<dbReference type="RefSeq" id="WP_005948461.1">
    <property type="nucleotide sequence ID" value="NZ_CP136423.1"/>
</dbReference>
<evidence type="ECO:0000313" key="5">
    <source>
        <dbReference type="Proteomes" id="UP000003100"/>
    </source>
</evidence>
<dbReference type="PANTHER" id="PTHR43072">
    <property type="entry name" value="N-ACETYLTRANSFERASE"/>
    <property type="match status" value="1"/>
</dbReference>
<dbReference type="GeneID" id="86822205"/>
<feature type="domain" description="N-acetyltransferase" evidence="3">
    <location>
        <begin position="2"/>
        <end position="167"/>
    </location>
</feature>
<dbReference type="InterPro" id="IPR016181">
    <property type="entry name" value="Acyl_CoA_acyltransferase"/>
</dbReference>
<gene>
    <name evidence="4" type="ORF">RUMHYD_01682</name>
</gene>
<comment type="caution">
    <text evidence="4">The sequence shown here is derived from an EMBL/GenBank/DDBJ whole genome shotgun (WGS) entry which is preliminary data.</text>
</comment>
<dbReference type="PROSITE" id="PS51186">
    <property type="entry name" value="GNAT"/>
    <property type="match status" value="1"/>
</dbReference>
<evidence type="ECO:0000259" key="3">
    <source>
        <dbReference type="PROSITE" id="PS51186"/>
    </source>
</evidence>
<dbReference type="Pfam" id="PF00583">
    <property type="entry name" value="Acetyltransf_1"/>
    <property type="match status" value="1"/>
</dbReference>
<keyword evidence="5" id="KW-1185">Reference proteome</keyword>
<evidence type="ECO:0000256" key="1">
    <source>
        <dbReference type="ARBA" id="ARBA00022679"/>
    </source>
</evidence>
<keyword evidence="1" id="KW-0808">Transferase</keyword>
<reference evidence="4 5" key="1">
    <citation type="submission" date="2009-01" db="EMBL/GenBank/DDBJ databases">
        <authorList>
            <person name="Fulton L."/>
            <person name="Clifton S."/>
            <person name="Fulton B."/>
            <person name="Xu J."/>
            <person name="Minx P."/>
            <person name="Pepin K.H."/>
            <person name="Johnson M."/>
            <person name="Bhonagiri V."/>
            <person name="Nash W.E."/>
            <person name="Mardis E.R."/>
            <person name="Wilson R.K."/>
        </authorList>
    </citation>
    <scope>NUCLEOTIDE SEQUENCE [LARGE SCALE GENOMIC DNA]</scope>
    <source>
        <strain evidence="5">DSM 10507 / JCM 14656 / S5a33</strain>
    </source>
</reference>
<dbReference type="EMBL" id="ACBZ01000083">
    <property type="protein sequence ID" value="EEG49385.1"/>
    <property type="molecule type" value="Genomic_DNA"/>
</dbReference>
<dbReference type="AlphaFoldDB" id="C0CLG1"/>
<dbReference type="PATRIC" id="fig|476272.21.peg.2052"/>
<dbReference type="SUPFAM" id="SSF55729">
    <property type="entry name" value="Acyl-CoA N-acyltransferases (Nat)"/>
    <property type="match status" value="1"/>
</dbReference>
<dbReference type="InterPro" id="IPR000182">
    <property type="entry name" value="GNAT_dom"/>
</dbReference>
<name>C0CLG1_BLAHS</name>
<reference evidence="4 5" key="2">
    <citation type="submission" date="2009-02" db="EMBL/GenBank/DDBJ databases">
        <title>Draft genome sequence of Blautia hydrogenotrophica DSM 10507 (Ruminococcus hydrogenotrophicus DSM 10507).</title>
        <authorList>
            <person name="Sudarsanam P."/>
            <person name="Ley R."/>
            <person name="Guruge J."/>
            <person name="Turnbaugh P.J."/>
            <person name="Mahowald M."/>
            <person name="Liep D."/>
            <person name="Gordon J."/>
        </authorList>
    </citation>
    <scope>NUCLEOTIDE SEQUENCE [LARGE SCALE GENOMIC DNA]</scope>
    <source>
        <strain evidence="5">DSM 10507 / JCM 14656 / S5a33</strain>
    </source>
</reference>